<keyword evidence="11 13" id="KW-0472">Membrane</keyword>
<dbReference type="PROSITE" id="PS00086">
    <property type="entry name" value="CYTOCHROME_P450"/>
    <property type="match status" value="1"/>
</dbReference>
<proteinExistence type="inferred from homology"/>
<dbReference type="PRINTS" id="PR00465">
    <property type="entry name" value="EP450IV"/>
</dbReference>
<accession>A0ABR4HWK3</accession>
<evidence type="ECO:0000256" key="1">
    <source>
        <dbReference type="ARBA" id="ARBA00001971"/>
    </source>
</evidence>
<dbReference type="Pfam" id="PF00067">
    <property type="entry name" value="p450"/>
    <property type="match status" value="1"/>
</dbReference>
<dbReference type="Proteomes" id="UP001610335">
    <property type="component" value="Unassembled WGS sequence"/>
</dbReference>
<evidence type="ECO:0000256" key="5">
    <source>
        <dbReference type="ARBA" id="ARBA00022692"/>
    </source>
</evidence>
<evidence type="ECO:0000256" key="12">
    <source>
        <dbReference type="RuleBase" id="RU000461"/>
    </source>
</evidence>
<dbReference type="PANTHER" id="PTHR46206:SF2">
    <property type="entry name" value="CYTOCHROME P450 MONOOXYGENASE AUSG-RELATED"/>
    <property type="match status" value="1"/>
</dbReference>
<evidence type="ECO:0000256" key="11">
    <source>
        <dbReference type="ARBA" id="ARBA00023136"/>
    </source>
</evidence>
<dbReference type="InterPro" id="IPR036396">
    <property type="entry name" value="Cyt_P450_sf"/>
</dbReference>
<evidence type="ECO:0000256" key="3">
    <source>
        <dbReference type="ARBA" id="ARBA00010617"/>
    </source>
</evidence>
<reference evidence="14 15" key="1">
    <citation type="submission" date="2024-07" db="EMBL/GenBank/DDBJ databases">
        <title>Section-level genome sequencing and comparative genomics of Aspergillus sections Usti and Cavernicolus.</title>
        <authorList>
            <consortium name="Lawrence Berkeley National Laboratory"/>
            <person name="Nybo J.L."/>
            <person name="Vesth T.C."/>
            <person name="Theobald S."/>
            <person name="Frisvad J.C."/>
            <person name="Larsen T.O."/>
            <person name="Kjaerboelling I."/>
            <person name="Rothschild-Mancinelli K."/>
            <person name="Lyhne E.K."/>
            <person name="Kogle M.E."/>
            <person name="Barry K."/>
            <person name="Clum A."/>
            <person name="Na H."/>
            <person name="Ledsgaard L."/>
            <person name="Lin J."/>
            <person name="Lipzen A."/>
            <person name="Kuo A."/>
            <person name="Riley R."/>
            <person name="Mondo S."/>
            <person name="LaButti K."/>
            <person name="Haridas S."/>
            <person name="Pangalinan J."/>
            <person name="Salamov A.A."/>
            <person name="Simmons B.A."/>
            <person name="Magnuson J.K."/>
            <person name="Chen J."/>
            <person name="Drula E."/>
            <person name="Henrissat B."/>
            <person name="Wiebenga A."/>
            <person name="Lubbers R.J."/>
            <person name="Gomes A.C."/>
            <person name="Makela M.R."/>
            <person name="Stajich J."/>
            <person name="Grigoriev I.V."/>
            <person name="Mortensen U.H."/>
            <person name="De vries R.P."/>
            <person name="Baker S.E."/>
            <person name="Andersen M.R."/>
        </authorList>
    </citation>
    <scope>NUCLEOTIDE SEQUENCE [LARGE SCALE GENOMIC DNA]</scope>
    <source>
        <strain evidence="14 15">CBS 600.67</strain>
    </source>
</reference>
<feature type="transmembrane region" description="Helical" evidence="13">
    <location>
        <begin position="20"/>
        <end position="43"/>
    </location>
</feature>
<keyword evidence="6 12" id="KW-0479">Metal-binding</keyword>
<name>A0ABR4HWK3_9EURO</name>
<keyword evidence="9 12" id="KW-0408">Iron</keyword>
<evidence type="ECO:0000256" key="10">
    <source>
        <dbReference type="ARBA" id="ARBA00023033"/>
    </source>
</evidence>
<keyword evidence="15" id="KW-1185">Reference proteome</keyword>
<comment type="cofactor">
    <cofactor evidence="1">
        <name>heme</name>
        <dbReference type="ChEBI" id="CHEBI:30413"/>
    </cofactor>
</comment>
<dbReference type="Gene3D" id="1.10.630.10">
    <property type="entry name" value="Cytochrome P450"/>
    <property type="match status" value="1"/>
</dbReference>
<comment type="similarity">
    <text evidence="3 12">Belongs to the cytochrome P450 family.</text>
</comment>
<keyword evidence="7 13" id="KW-1133">Transmembrane helix</keyword>
<comment type="caution">
    <text evidence="14">The sequence shown here is derived from an EMBL/GenBank/DDBJ whole genome shotgun (WGS) entry which is preliminary data.</text>
</comment>
<keyword evidence="8 12" id="KW-0560">Oxidoreductase</keyword>
<keyword evidence="5 13" id="KW-0812">Transmembrane</keyword>
<dbReference type="SUPFAM" id="SSF48264">
    <property type="entry name" value="Cytochrome P450"/>
    <property type="match status" value="1"/>
</dbReference>
<dbReference type="EMBL" id="JBFXLS010000079">
    <property type="protein sequence ID" value="KAL2819028.1"/>
    <property type="molecule type" value="Genomic_DNA"/>
</dbReference>
<evidence type="ECO:0000313" key="14">
    <source>
        <dbReference type="EMBL" id="KAL2819028.1"/>
    </source>
</evidence>
<keyword evidence="4 12" id="KW-0349">Heme</keyword>
<gene>
    <name evidence="14" type="ORF">BDW59DRAFT_174917</name>
</gene>
<organism evidence="14 15">
    <name type="scientific">Aspergillus cavernicola</name>
    <dbReference type="NCBI Taxonomy" id="176166"/>
    <lineage>
        <taxon>Eukaryota</taxon>
        <taxon>Fungi</taxon>
        <taxon>Dikarya</taxon>
        <taxon>Ascomycota</taxon>
        <taxon>Pezizomycotina</taxon>
        <taxon>Eurotiomycetes</taxon>
        <taxon>Eurotiomycetidae</taxon>
        <taxon>Eurotiales</taxon>
        <taxon>Aspergillaceae</taxon>
        <taxon>Aspergillus</taxon>
        <taxon>Aspergillus subgen. Nidulantes</taxon>
    </lineage>
</organism>
<evidence type="ECO:0000256" key="7">
    <source>
        <dbReference type="ARBA" id="ARBA00022989"/>
    </source>
</evidence>
<dbReference type="InterPro" id="IPR017972">
    <property type="entry name" value="Cyt_P450_CS"/>
</dbReference>
<keyword evidence="10 12" id="KW-0503">Monooxygenase</keyword>
<dbReference type="InterPro" id="IPR002403">
    <property type="entry name" value="Cyt_P450_E_grp-IV"/>
</dbReference>
<evidence type="ECO:0000256" key="6">
    <source>
        <dbReference type="ARBA" id="ARBA00022723"/>
    </source>
</evidence>
<evidence type="ECO:0000313" key="15">
    <source>
        <dbReference type="Proteomes" id="UP001610335"/>
    </source>
</evidence>
<dbReference type="CDD" id="cd11041">
    <property type="entry name" value="CYP503A1-like"/>
    <property type="match status" value="1"/>
</dbReference>
<dbReference type="PANTHER" id="PTHR46206">
    <property type="entry name" value="CYTOCHROME P450"/>
    <property type="match status" value="1"/>
</dbReference>
<comment type="subcellular location">
    <subcellularLocation>
        <location evidence="2">Membrane</location>
        <topology evidence="2">Single-pass membrane protein</topology>
    </subcellularLocation>
</comment>
<protein>
    <submittedName>
        <fullName evidence="14">Cytochrome P450</fullName>
    </submittedName>
</protein>
<evidence type="ECO:0000256" key="8">
    <source>
        <dbReference type="ARBA" id="ARBA00023002"/>
    </source>
</evidence>
<evidence type="ECO:0000256" key="13">
    <source>
        <dbReference type="SAM" id="Phobius"/>
    </source>
</evidence>
<evidence type="ECO:0000256" key="4">
    <source>
        <dbReference type="ARBA" id="ARBA00022617"/>
    </source>
</evidence>
<sequence>MLQSQLQLHLQSTSLLTQLGLLVAFSLALCLTWTAFTILSPYLRVQGKKILNDRARSELLWTNARQRFQAGARELFKAAFAQHPNAFYIMTDTDVELILNPKYAPEVRNDKRFDIGKYNEQMFHGTIAGFEMFEDDHVLERVFVETVRNKLTRAIGKFVEPISQEAADGLQKQWTDNTEWHALPLHQSILRTIAQQSSRVFQGPPLCRNPDWLRITVNHTVTFFEAAESLKVWPHPLRPLAAKFLPLCRKLRSEAEEARSIIAPVLEERRVRQAQRAQHGPAKEAGEKGEEVEETAGDMIEWSEQTANGAIYDPALLQMKVSLASIHTTSDLVSQAIFNLCSRPKLVDDLRKEVISVIGQYGWIKMAIYQLKLMDSVLKETQRLKPISIGTMVRTTTSPVTFSDGLQVPQNTRTLVSCHNMWCDSVHKDASQFDGYRFLKLRQRPGQENWTQLVSTSNNHLGFGHGMHACPGRFFAATTAKVLLAHVVLKYDLKLLEGQKPDVIEHGAAQYANVWCEIGVRRRREEIDLACPLA</sequence>
<evidence type="ECO:0000256" key="2">
    <source>
        <dbReference type="ARBA" id="ARBA00004167"/>
    </source>
</evidence>
<evidence type="ECO:0000256" key="9">
    <source>
        <dbReference type="ARBA" id="ARBA00023004"/>
    </source>
</evidence>
<dbReference type="InterPro" id="IPR001128">
    <property type="entry name" value="Cyt_P450"/>
</dbReference>